<dbReference type="Proteomes" id="UP001164539">
    <property type="component" value="Chromosome 1"/>
</dbReference>
<organism evidence="1 2">
    <name type="scientific">Melia azedarach</name>
    <name type="common">Chinaberry tree</name>
    <dbReference type="NCBI Taxonomy" id="155640"/>
    <lineage>
        <taxon>Eukaryota</taxon>
        <taxon>Viridiplantae</taxon>
        <taxon>Streptophyta</taxon>
        <taxon>Embryophyta</taxon>
        <taxon>Tracheophyta</taxon>
        <taxon>Spermatophyta</taxon>
        <taxon>Magnoliopsida</taxon>
        <taxon>eudicotyledons</taxon>
        <taxon>Gunneridae</taxon>
        <taxon>Pentapetalae</taxon>
        <taxon>rosids</taxon>
        <taxon>malvids</taxon>
        <taxon>Sapindales</taxon>
        <taxon>Meliaceae</taxon>
        <taxon>Melia</taxon>
    </lineage>
</organism>
<dbReference type="EMBL" id="CM051394">
    <property type="protein sequence ID" value="KAJ4729892.1"/>
    <property type="molecule type" value="Genomic_DNA"/>
</dbReference>
<protein>
    <submittedName>
        <fullName evidence="1">F-box/LRR-repeat protein 13</fullName>
    </submittedName>
</protein>
<gene>
    <name evidence="1" type="ORF">OWV82_002599</name>
</gene>
<accession>A0ACC1Z1W8</accession>
<evidence type="ECO:0000313" key="1">
    <source>
        <dbReference type="EMBL" id="KAJ4729892.1"/>
    </source>
</evidence>
<keyword evidence="2" id="KW-1185">Reference proteome</keyword>
<reference evidence="1 2" key="1">
    <citation type="journal article" date="2023" name="Science">
        <title>Complex scaffold remodeling in plant triterpene biosynthesis.</title>
        <authorList>
            <person name="De La Pena R."/>
            <person name="Hodgson H."/>
            <person name="Liu J.C."/>
            <person name="Stephenson M.J."/>
            <person name="Martin A.C."/>
            <person name="Owen C."/>
            <person name="Harkess A."/>
            <person name="Leebens-Mack J."/>
            <person name="Jimenez L.E."/>
            <person name="Osbourn A."/>
            <person name="Sattely E.S."/>
        </authorList>
    </citation>
    <scope>NUCLEOTIDE SEQUENCE [LARGE SCALE GENOMIC DNA]</scope>
    <source>
        <strain evidence="2">cv. JPN11</strain>
        <tissue evidence="1">Leaf</tissue>
    </source>
</reference>
<sequence>MELDDGEANREDQVAEVDRISALPDHLAHHIMSLLPAKDITKTSVLSKRWEHLWLTYPVVEFDEIWFYAMQDSATLCRTMFLQYLRQSLSRREFDHMQKLRISTVFPHNYDLNHLVNRCVASAILRGKVQQLHLRIKNPFNPLVCDHYVLPRVIFSSAFSLVTLILEDSQCGVYNKISFPSLKNLTLRCVHVSNRVIYKMISNSPQVETLRLEFCHGFDTLKVFNPILRCLVLIGCKELVAFEMDAPRLNYFRCNGIRRVLRGNPDNDCSEISEFKVSNARSLSSLATLVLSFVKLNNETFRSMLSSFPNLENMELLCSIFLKIPSIIFGKLKFVEMQNCHFNELVEFSAPNLKTLVHKGGQRRCILRHFVGMGFRSLKTLSLVGYFSLTDESLRELLSSCIVLEDLNMKSCGMLEHLKVTSSTLKNLIVHSCPSLVDGEIQAPNLVFFQYVGKQAQFSSINVSPDLDAELHFENPYYDIGYLQLIELKKLLRNFNQARVLTIVSNCTEFQEINEEDIEIDFSLDELDLHDCIQQHLTEVKLENFDGCDEQMELVTYLLQKSQLLKSLFISFSEELTKAPTALAGFVSQIINYPKASHFAHISFI</sequence>
<name>A0ACC1Z1W8_MELAZ</name>
<comment type="caution">
    <text evidence="1">The sequence shown here is derived from an EMBL/GenBank/DDBJ whole genome shotgun (WGS) entry which is preliminary data.</text>
</comment>
<proteinExistence type="predicted"/>
<evidence type="ECO:0000313" key="2">
    <source>
        <dbReference type="Proteomes" id="UP001164539"/>
    </source>
</evidence>